<keyword evidence="3 6" id="KW-0812">Transmembrane</keyword>
<comment type="caution">
    <text evidence="8">The sequence shown here is derived from an EMBL/GenBank/DDBJ whole genome shotgun (WGS) entry which is preliminary data.</text>
</comment>
<feature type="domain" description="DUF3817" evidence="7">
    <location>
        <begin position="11"/>
        <end position="99"/>
    </location>
</feature>
<organism evidence="8 9">
    <name type="scientific">Belliella filtrata</name>
    <dbReference type="NCBI Taxonomy" id="2923435"/>
    <lineage>
        <taxon>Bacteria</taxon>
        <taxon>Pseudomonadati</taxon>
        <taxon>Bacteroidota</taxon>
        <taxon>Cytophagia</taxon>
        <taxon>Cytophagales</taxon>
        <taxon>Cyclobacteriaceae</taxon>
        <taxon>Belliella</taxon>
    </lineage>
</organism>
<name>A0ABS9UWQ6_9BACT</name>
<reference evidence="8" key="1">
    <citation type="submission" date="2022-03" db="EMBL/GenBank/DDBJ databases">
        <title>De novo assembled genomes of Belliella spp. (Cyclobacteriaceae) strains.</title>
        <authorList>
            <person name="Szabo A."/>
            <person name="Korponai K."/>
            <person name="Felfoldi T."/>
        </authorList>
    </citation>
    <scope>NUCLEOTIDE SEQUENCE</scope>
    <source>
        <strain evidence="8">DSM 111904</strain>
    </source>
</reference>
<feature type="transmembrane region" description="Helical" evidence="6">
    <location>
        <begin position="17"/>
        <end position="35"/>
    </location>
</feature>
<evidence type="ECO:0000256" key="3">
    <source>
        <dbReference type="ARBA" id="ARBA00022692"/>
    </source>
</evidence>
<evidence type="ECO:0000256" key="5">
    <source>
        <dbReference type="ARBA" id="ARBA00023136"/>
    </source>
</evidence>
<feature type="transmembrane region" description="Helical" evidence="6">
    <location>
        <begin position="73"/>
        <end position="93"/>
    </location>
</feature>
<feature type="transmembrane region" description="Helical" evidence="6">
    <location>
        <begin position="47"/>
        <end position="67"/>
    </location>
</feature>
<evidence type="ECO:0000259" key="7">
    <source>
        <dbReference type="Pfam" id="PF12823"/>
    </source>
</evidence>
<protein>
    <submittedName>
        <fullName evidence="8">DUF3817 domain-containing protein</fullName>
    </submittedName>
</protein>
<evidence type="ECO:0000313" key="8">
    <source>
        <dbReference type="EMBL" id="MCH7408375.1"/>
    </source>
</evidence>
<evidence type="ECO:0000256" key="2">
    <source>
        <dbReference type="ARBA" id="ARBA00022475"/>
    </source>
</evidence>
<dbReference type="PANTHER" id="PTHR40077:SF1">
    <property type="entry name" value="MEMBRANE PROTEIN"/>
    <property type="match status" value="1"/>
</dbReference>
<gene>
    <name evidence="8" type="ORF">MM239_03120</name>
</gene>
<sequence length="107" mass="12347">MQYTAAQTKWLKRFRKISIAEGLSFLVLLFIAMPLKYIFDLPMAVKIVGWVHGLLFVIYIYVIFPTAKKLDWSFGKTLFGLIASVLPFGPFIFDRNLKKKEKEVIAS</sequence>
<dbReference type="Pfam" id="PF12823">
    <property type="entry name" value="DUF3817"/>
    <property type="match status" value="1"/>
</dbReference>
<dbReference type="InterPro" id="IPR023845">
    <property type="entry name" value="DUF3817_TM"/>
</dbReference>
<dbReference type="EMBL" id="JAKZGP010000004">
    <property type="protein sequence ID" value="MCH7408375.1"/>
    <property type="molecule type" value="Genomic_DNA"/>
</dbReference>
<dbReference type="PANTHER" id="PTHR40077">
    <property type="entry name" value="MEMBRANE PROTEIN-RELATED"/>
    <property type="match status" value="1"/>
</dbReference>
<dbReference type="NCBIfam" id="TIGR03954">
    <property type="entry name" value="integ_memb_HG"/>
    <property type="match status" value="1"/>
</dbReference>
<evidence type="ECO:0000313" key="9">
    <source>
        <dbReference type="Proteomes" id="UP001165489"/>
    </source>
</evidence>
<evidence type="ECO:0000256" key="4">
    <source>
        <dbReference type="ARBA" id="ARBA00022989"/>
    </source>
</evidence>
<evidence type="ECO:0000256" key="6">
    <source>
        <dbReference type="SAM" id="Phobius"/>
    </source>
</evidence>
<keyword evidence="2" id="KW-1003">Cell membrane</keyword>
<proteinExistence type="predicted"/>
<comment type="subcellular location">
    <subcellularLocation>
        <location evidence="1">Cell membrane</location>
        <topology evidence="1">Multi-pass membrane protein</topology>
    </subcellularLocation>
</comment>
<dbReference type="RefSeq" id="WP_241346521.1">
    <property type="nucleotide sequence ID" value="NZ_JAKZGP010000004.1"/>
</dbReference>
<evidence type="ECO:0000256" key="1">
    <source>
        <dbReference type="ARBA" id="ARBA00004651"/>
    </source>
</evidence>
<accession>A0ABS9UWQ6</accession>
<keyword evidence="4 6" id="KW-1133">Transmembrane helix</keyword>
<keyword evidence="9" id="KW-1185">Reference proteome</keyword>
<keyword evidence="5 6" id="KW-0472">Membrane</keyword>
<dbReference type="Proteomes" id="UP001165489">
    <property type="component" value="Unassembled WGS sequence"/>
</dbReference>